<evidence type="ECO:0000256" key="7">
    <source>
        <dbReference type="ARBA" id="ARBA00022741"/>
    </source>
</evidence>
<keyword evidence="5 12" id="KW-0808">Transferase</keyword>
<dbReference type="EC" id="2.7.7.18" evidence="12"/>
<name>A0ABR2WHQ3_9FUNG</name>
<comment type="pathway">
    <text evidence="2">Cofactor biosynthesis; NAD(+) biosynthesis; deamido-NAD(+) from nicotinate D-ribonucleotide: step 1/1.</text>
</comment>
<dbReference type="EC" id="2.7.7.1" evidence="12"/>
<evidence type="ECO:0000256" key="2">
    <source>
        <dbReference type="ARBA" id="ARBA00005019"/>
    </source>
</evidence>
<dbReference type="Pfam" id="PF01467">
    <property type="entry name" value="CTP_transf_like"/>
    <property type="match status" value="1"/>
</dbReference>
<evidence type="ECO:0000313" key="14">
    <source>
        <dbReference type="EMBL" id="KAK9761028.1"/>
    </source>
</evidence>
<sequence>MTSNSTNLTAPRGYSFPRHRLATSLKDETKIPLVLVACGSFSPITYLHLRMFEMAKDHIVENEKFELIGGYFSPVNDNYGKDGLVPAIHRVRMCERAVETTSNWLMVDPWEALNPCFQRTAVVLDHFDTELNGPEGGIRVSNGEVKPIRIMLLAGGDLIKSFGDPSEWESSDLDHILGDFGCYLIERTGTDVWGFLLSHDILHQHRRNVFVVKQLIHNDISSTKIRLFVKREMSIKYLLPNAVIDYIYDSRLYLD</sequence>
<evidence type="ECO:0000256" key="8">
    <source>
        <dbReference type="ARBA" id="ARBA00022840"/>
    </source>
</evidence>
<dbReference type="Gene3D" id="3.40.50.620">
    <property type="entry name" value="HUPs"/>
    <property type="match status" value="1"/>
</dbReference>
<dbReference type="GO" id="GO:0000309">
    <property type="term" value="F:nicotinamide-nucleotide adenylyltransferase activity"/>
    <property type="evidence" value="ECO:0007669"/>
    <property type="project" value="UniProtKB-EC"/>
</dbReference>
<evidence type="ECO:0000256" key="5">
    <source>
        <dbReference type="ARBA" id="ARBA00022679"/>
    </source>
</evidence>
<accession>A0ABR2WHQ3</accession>
<comment type="catalytic activity">
    <reaction evidence="11 12">
        <text>beta-nicotinamide D-ribonucleotide + ATP + H(+) = diphosphate + NAD(+)</text>
        <dbReference type="Rhea" id="RHEA:21360"/>
        <dbReference type="ChEBI" id="CHEBI:14649"/>
        <dbReference type="ChEBI" id="CHEBI:15378"/>
        <dbReference type="ChEBI" id="CHEBI:30616"/>
        <dbReference type="ChEBI" id="CHEBI:33019"/>
        <dbReference type="ChEBI" id="CHEBI:57540"/>
        <dbReference type="EC" id="2.7.7.1"/>
    </reaction>
</comment>
<dbReference type="InterPro" id="IPR004821">
    <property type="entry name" value="Cyt_trans-like"/>
</dbReference>
<dbReference type="CDD" id="cd09286">
    <property type="entry name" value="NMNAT_Eukarya"/>
    <property type="match status" value="1"/>
</dbReference>
<evidence type="ECO:0000256" key="12">
    <source>
        <dbReference type="RuleBase" id="RU362021"/>
    </source>
</evidence>
<dbReference type="InterPro" id="IPR051182">
    <property type="entry name" value="Euk_NMN_adenylyltrnsfrase"/>
</dbReference>
<evidence type="ECO:0000256" key="1">
    <source>
        <dbReference type="ARBA" id="ARBA00004658"/>
    </source>
</evidence>
<dbReference type="EMBL" id="JASJQH010001615">
    <property type="protein sequence ID" value="KAK9761028.1"/>
    <property type="molecule type" value="Genomic_DNA"/>
</dbReference>
<protein>
    <recommendedName>
        <fullName evidence="12">Nicotinamide-nucleotide adenylyltransferase</fullName>
        <ecNumber evidence="12">2.7.7.1</ecNumber>
        <ecNumber evidence="12">2.7.7.18</ecNumber>
    </recommendedName>
</protein>
<dbReference type="PANTHER" id="PTHR12039:SF0">
    <property type="entry name" value="NICOTINAMIDE-NUCLEOTIDE ADENYLYLTRANSFERASE"/>
    <property type="match status" value="1"/>
</dbReference>
<evidence type="ECO:0000256" key="9">
    <source>
        <dbReference type="ARBA" id="ARBA00023027"/>
    </source>
</evidence>
<keyword evidence="9 12" id="KW-0520">NAD</keyword>
<organism evidence="14 15">
    <name type="scientific">Basidiobolus ranarum</name>
    <dbReference type="NCBI Taxonomy" id="34480"/>
    <lineage>
        <taxon>Eukaryota</taxon>
        <taxon>Fungi</taxon>
        <taxon>Fungi incertae sedis</taxon>
        <taxon>Zoopagomycota</taxon>
        <taxon>Entomophthoromycotina</taxon>
        <taxon>Basidiobolomycetes</taxon>
        <taxon>Basidiobolales</taxon>
        <taxon>Basidiobolaceae</taxon>
        <taxon>Basidiobolus</taxon>
    </lineage>
</organism>
<keyword evidence="6 12" id="KW-0548">Nucleotidyltransferase</keyword>
<comment type="caution">
    <text evidence="14">The sequence shown here is derived from an EMBL/GenBank/DDBJ whole genome shotgun (WGS) entry which is preliminary data.</text>
</comment>
<evidence type="ECO:0000256" key="10">
    <source>
        <dbReference type="ARBA" id="ARBA00048721"/>
    </source>
</evidence>
<dbReference type="InterPro" id="IPR005248">
    <property type="entry name" value="NadD/NMNAT"/>
</dbReference>
<feature type="domain" description="Cytidyltransferase-like" evidence="13">
    <location>
        <begin position="36"/>
        <end position="226"/>
    </location>
</feature>
<dbReference type="Proteomes" id="UP001479436">
    <property type="component" value="Unassembled WGS sequence"/>
</dbReference>
<evidence type="ECO:0000256" key="4">
    <source>
        <dbReference type="ARBA" id="ARBA00022642"/>
    </source>
</evidence>
<reference evidence="14 15" key="1">
    <citation type="submission" date="2023-04" db="EMBL/GenBank/DDBJ databases">
        <title>Genome of Basidiobolus ranarum AG-B5.</title>
        <authorList>
            <person name="Stajich J.E."/>
            <person name="Carter-House D."/>
            <person name="Gryganskyi A."/>
        </authorList>
    </citation>
    <scope>NUCLEOTIDE SEQUENCE [LARGE SCALE GENOMIC DNA]</scope>
    <source>
        <strain evidence="14 15">AG-B5</strain>
    </source>
</reference>
<keyword evidence="4 12" id="KW-0662">Pyridine nucleotide biosynthesis</keyword>
<evidence type="ECO:0000256" key="6">
    <source>
        <dbReference type="ARBA" id="ARBA00022695"/>
    </source>
</evidence>
<dbReference type="InterPro" id="IPR045094">
    <property type="entry name" value="NMNAT_euk"/>
</dbReference>
<keyword evidence="8 12" id="KW-0067">ATP-binding</keyword>
<evidence type="ECO:0000256" key="11">
    <source>
        <dbReference type="ARBA" id="ARBA00049001"/>
    </source>
</evidence>
<evidence type="ECO:0000313" key="15">
    <source>
        <dbReference type="Proteomes" id="UP001479436"/>
    </source>
</evidence>
<dbReference type="NCBIfam" id="TIGR00482">
    <property type="entry name" value="nicotinate (nicotinamide) nucleotide adenylyltransferase"/>
    <property type="match status" value="1"/>
</dbReference>
<dbReference type="PANTHER" id="PTHR12039">
    <property type="entry name" value="NICOTINAMIDE MONONUCLEOTIDE ADENYLYLTRANSFERASE"/>
    <property type="match status" value="1"/>
</dbReference>
<comment type="similarity">
    <text evidence="3 12">Belongs to the eukaryotic NMN adenylyltransferase family.</text>
</comment>
<dbReference type="SUPFAM" id="SSF52374">
    <property type="entry name" value="Nucleotidylyl transferase"/>
    <property type="match status" value="1"/>
</dbReference>
<gene>
    <name evidence="14" type="primary">NMA1_6</name>
    <name evidence="14" type="ORF">K7432_014391</name>
</gene>
<evidence type="ECO:0000256" key="3">
    <source>
        <dbReference type="ARBA" id="ARBA00007064"/>
    </source>
</evidence>
<comment type="catalytic activity">
    <reaction evidence="10 12">
        <text>nicotinate beta-D-ribonucleotide + ATP + H(+) = deamido-NAD(+) + diphosphate</text>
        <dbReference type="Rhea" id="RHEA:22860"/>
        <dbReference type="ChEBI" id="CHEBI:15378"/>
        <dbReference type="ChEBI" id="CHEBI:30616"/>
        <dbReference type="ChEBI" id="CHEBI:33019"/>
        <dbReference type="ChEBI" id="CHEBI:57502"/>
        <dbReference type="ChEBI" id="CHEBI:58437"/>
        <dbReference type="EC" id="2.7.7.18"/>
    </reaction>
</comment>
<dbReference type="InterPro" id="IPR014729">
    <property type="entry name" value="Rossmann-like_a/b/a_fold"/>
</dbReference>
<keyword evidence="15" id="KW-1185">Reference proteome</keyword>
<comment type="pathway">
    <text evidence="1 12">Cofactor biosynthesis; NAD(+) biosynthesis; NAD(+) from nicotinamide D-ribonucleotide: step 1/1.</text>
</comment>
<keyword evidence="7 12" id="KW-0547">Nucleotide-binding</keyword>
<evidence type="ECO:0000259" key="13">
    <source>
        <dbReference type="Pfam" id="PF01467"/>
    </source>
</evidence>
<proteinExistence type="inferred from homology"/>